<dbReference type="KEGG" id="fcy:FRACYDRAFT_194355"/>
<evidence type="ECO:0000313" key="3">
    <source>
        <dbReference type="Proteomes" id="UP000095751"/>
    </source>
</evidence>
<evidence type="ECO:0000259" key="1">
    <source>
        <dbReference type="Pfam" id="PF05050"/>
    </source>
</evidence>
<dbReference type="PANTHER" id="PTHR34009">
    <property type="entry name" value="PROTEIN STAR"/>
    <property type="match status" value="1"/>
</dbReference>
<proteinExistence type="predicted"/>
<accession>A0A1E7EVW9</accession>
<dbReference type="GO" id="GO:0031902">
    <property type="term" value="C:late endosome membrane"/>
    <property type="evidence" value="ECO:0007669"/>
    <property type="project" value="TreeGrafter"/>
</dbReference>
<evidence type="ECO:0000313" key="2">
    <source>
        <dbReference type="EMBL" id="OEU10168.1"/>
    </source>
</evidence>
<gene>
    <name evidence="2" type="ORF">FRACYDRAFT_194355</name>
</gene>
<dbReference type="Proteomes" id="UP000095751">
    <property type="component" value="Unassembled WGS sequence"/>
</dbReference>
<keyword evidence="3" id="KW-1185">Reference proteome</keyword>
<dbReference type="GO" id="GO:0006888">
    <property type="term" value="P:endoplasmic reticulum to Golgi vesicle-mediated transport"/>
    <property type="evidence" value="ECO:0007669"/>
    <property type="project" value="TreeGrafter"/>
</dbReference>
<dbReference type="EMBL" id="KV784373">
    <property type="protein sequence ID" value="OEU10168.1"/>
    <property type="molecule type" value="Genomic_DNA"/>
</dbReference>
<feature type="domain" description="Methyltransferase FkbM" evidence="1">
    <location>
        <begin position="65"/>
        <end position="203"/>
    </location>
</feature>
<dbReference type="InterPro" id="IPR053202">
    <property type="entry name" value="EGF_Rcpt_Signaling_Reg"/>
</dbReference>
<dbReference type="GO" id="GO:0005886">
    <property type="term" value="C:plasma membrane"/>
    <property type="evidence" value="ECO:0007669"/>
    <property type="project" value="TreeGrafter"/>
</dbReference>
<organism evidence="2 3">
    <name type="scientific">Fragilariopsis cylindrus CCMP1102</name>
    <dbReference type="NCBI Taxonomy" id="635003"/>
    <lineage>
        <taxon>Eukaryota</taxon>
        <taxon>Sar</taxon>
        <taxon>Stramenopiles</taxon>
        <taxon>Ochrophyta</taxon>
        <taxon>Bacillariophyta</taxon>
        <taxon>Bacillariophyceae</taxon>
        <taxon>Bacillariophycidae</taxon>
        <taxon>Bacillariales</taxon>
        <taxon>Bacillariaceae</taxon>
        <taxon>Fragilariopsis</taxon>
    </lineage>
</organism>
<dbReference type="InterPro" id="IPR029063">
    <property type="entry name" value="SAM-dependent_MTases_sf"/>
</dbReference>
<dbReference type="PANTHER" id="PTHR34009:SF2">
    <property type="entry name" value="PROTEIN STAR"/>
    <property type="match status" value="1"/>
</dbReference>
<dbReference type="InParanoid" id="A0A1E7EVW9"/>
<reference evidence="2 3" key="1">
    <citation type="submission" date="2016-09" db="EMBL/GenBank/DDBJ databases">
        <title>Extensive genetic diversity and differential bi-allelic expression allows diatom success in the polar Southern Ocean.</title>
        <authorList>
            <consortium name="DOE Joint Genome Institute"/>
            <person name="Mock T."/>
            <person name="Otillar R.P."/>
            <person name="Strauss J."/>
            <person name="Dupont C."/>
            <person name="Frickenhaus S."/>
            <person name="Maumus F."/>
            <person name="Mcmullan M."/>
            <person name="Sanges R."/>
            <person name="Schmutz J."/>
            <person name="Toseland A."/>
            <person name="Valas R."/>
            <person name="Veluchamy A."/>
            <person name="Ward B.J."/>
            <person name="Allen A."/>
            <person name="Barry K."/>
            <person name="Falciatore A."/>
            <person name="Ferrante M."/>
            <person name="Fortunato A.E."/>
            <person name="Gloeckner G."/>
            <person name="Gruber A."/>
            <person name="Hipkin R."/>
            <person name="Janech M."/>
            <person name="Kroth P."/>
            <person name="Leese F."/>
            <person name="Lindquist E."/>
            <person name="Lyon B.R."/>
            <person name="Martin J."/>
            <person name="Mayer C."/>
            <person name="Parker M."/>
            <person name="Quesneville H."/>
            <person name="Raymond J."/>
            <person name="Uhlig C."/>
            <person name="Valentin K.U."/>
            <person name="Worden A.Z."/>
            <person name="Armbrust E.V."/>
            <person name="Bowler C."/>
            <person name="Green B."/>
            <person name="Moulton V."/>
            <person name="Van Oosterhout C."/>
            <person name="Grigoriev I."/>
        </authorList>
    </citation>
    <scope>NUCLEOTIDE SEQUENCE [LARGE SCALE GENOMIC DNA]</scope>
    <source>
        <strain evidence="2 3">CCMP1102</strain>
    </source>
</reference>
<dbReference type="InterPro" id="IPR006342">
    <property type="entry name" value="FkbM_mtfrase"/>
</dbReference>
<dbReference type="GO" id="GO:0016197">
    <property type="term" value="P:endosomal transport"/>
    <property type="evidence" value="ECO:0007669"/>
    <property type="project" value="TreeGrafter"/>
</dbReference>
<dbReference type="Pfam" id="PF05050">
    <property type="entry name" value="Methyltransf_21"/>
    <property type="match status" value="1"/>
</dbReference>
<protein>
    <recommendedName>
        <fullName evidence="1">Methyltransferase FkbM domain-containing protein</fullName>
    </recommendedName>
</protein>
<dbReference type="GO" id="GO:0005794">
    <property type="term" value="C:Golgi apparatus"/>
    <property type="evidence" value="ECO:0007669"/>
    <property type="project" value="TreeGrafter"/>
</dbReference>
<dbReference type="OrthoDB" id="6352234at2759"/>
<sequence length="278" mass="32039">MSRKNEEKNSRWKNIHVFNGNDSHIYDATDLPAPYFKANKWFSQFRQDEIVSKLLRNKRGGYFIDLAANDPVRISNTFALERNSNWDGLCLEPNPIYWTGLSYRKCHVVAAIIGNRTMEEISFRFPRAKAPKGGILGDAYDNKSDQWNEGHPRFTVSLLDVFEKFNVPTTIDYISLDIEGAEDLVMTSFPFSKYRFNIMTVERPSTVLSNVLTDNGYVMLKTIKKNIETLWVHNSILSTLDRSALEIDSQNYKYNDNTAHFRIAPDQSDSSLKETNRA</sequence>
<dbReference type="Gene3D" id="3.40.50.150">
    <property type="entry name" value="Vaccinia Virus protein VP39"/>
    <property type="match status" value="1"/>
</dbReference>
<name>A0A1E7EVW9_9STRA</name>
<dbReference type="GO" id="GO:0005789">
    <property type="term" value="C:endoplasmic reticulum membrane"/>
    <property type="evidence" value="ECO:0007669"/>
    <property type="project" value="TreeGrafter"/>
</dbReference>
<dbReference type="AlphaFoldDB" id="A0A1E7EVW9"/>